<sequence length="351" mass="38391">MSRSVDHEIAGLLDAAEDRGSCLAVSEEIPGRLCRALERRAKSGEVTSPARGLFVRTDLWRDLGRDQRTLFTARGLQALHPGWVFCGPTAAVAYGIDVSWSLQSSIHVATTRSGFRGGAGIVRRHAILPEGGGLADVRLEGGLRVTPPERTVYDCLRRTDFPLGLGVADSALRQGVVTEEGLSAFVESVPRDPRGREQALGTLAWADPRSENGGESIARGRMLALGYARPELQVEVPRPADGGTPYRADFAWVRTDGLVILGELDGTDKYLRTEMTHGRTIEEVLSDERERGSRITLYDVSILRFRFELTDDPARFSALLSEYGVPRRGSALAQPDGVRALPDWDALRRST</sequence>
<reference evidence="1" key="2">
    <citation type="submission" date="2021-04" db="EMBL/GenBank/DDBJ databases">
        <authorList>
            <person name="Gilroy R."/>
        </authorList>
    </citation>
    <scope>NUCLEOTIDE SEQUENCE</scope>
    <source>
        <strain evidence="1">ChiHjej12B11-14209</strain>
    </source>
</reference>
<evidence type="ECO:0008006" key="3">
    <source>
        <dbReference type="Google" id="ProtNLM"/>
    </source>
</evidence>
<comment type="caution">
    <text evidence="1">The sequence shown here is derived from an EMBL/GenBank/DDBJ whole genome shotgun (WGS) entry which is preliminary data.</text>
</comment>
<dbReference type="EMBL" id="DXBM01000031">
    <property type="protein sequence ID" value="HIZ46022.1"/>
    <property type="molecule type" value="Genomic_DNA"/>
</dbReference>
<organism evidence="1 2">
    <name type="scientific">Candidatus Olsenella pullistercoris</name>
    <dbReference type="NCBI Taxonomy" id="2838712"/>
    <lineage>
        <taxon>Bacteria</taxon>
        <taxon>Bacillati</taxon>
        <taxon>Actinomycetota</taxon>
        <taxon>Coriobacteriia</taxon>
        <taxon>Coriobacteriales</taxon>
        <taxon>Atopobiaceae</taxon>
        <taxon>Olsenella</taxon>
    </lineage>
</organism>
<dbReference type="AlphaFoldDB" id="A0A9D2EYZ3"/>
<protein>
    <recommendedName>
        <fullName evidence="3">Type IV toxin-antitoxin system AbiEi family antitoxin domain-containing protein</fullName>
    </recommendedName>
</protein>
<dbReference type="Proteomes" id="UP000824062">
    <property type="component" value="Unassembled WGS sequence"/>
</dbReference>
<accession>A0A9D2EYZ3</accession>
<evidence type="ECO:0000313" key="1">
    <source>
        <dbReference type="EMBL" id="HIZ46022.1"/>
    </source>
</evidence>
<proteinExistence type="predicted"/>
<gene>
    <name evidence="1" type="ORF">IAA19_03260</name>
</gene>
<evidence type="ECO:0000313" key="2">
    <source>
        <dbReference type="Proteomes" id="UP000824062"/>
    </source>
</evidence>
<name>A0A9D2EYZ3_9ACTN</name>
<reference evidence="1" key="1">
    <citation type="journal article" date="2021" name="PeerJ">
        <title>Extensive microbial diversity within the chicken gut microbiome revealed by metagenomics and culture.</title>
        <authorList>
            <person name="Gilroy R."/>
            <person name="Ravi A."/>
            <person name="Getino M."/>
            <person name="Pursley I."/>
            <person name="Horton D.L."/>
            <person name="Alikhan N.F."/>
            <person name="Baker D."/>
            <person name="Gharbi K."/>
            <person name="Hall N."/>
            <person name="Watson M."/>
            <person name="Adriaenssens E.M."/>
            <person name="Foster-Nyarko E."/>
            <person name="Jarju S."/>
            <person name="Secka A."/>
            <person name="Antonio M."/>
            <person name="Oren A."/>
            <person name="Chaudhuri R.R."/>
            <person name="La Ragione R."/>
            <person name="Hildebrand F."/>
            <person name="Pallen M.J."/>
        </authorList>
    </citation>
    <scope>NUCLEOTIDE SEQUENCE</scope>
    <source>
        <strain evidence="1">ChiHjej12B11-14209</strain>
    </source>
</reference>